<reference evidence="2 3" key="1">
    <citation type="submission" date="2024-01" db="EMBL/GenBank/DDBJ databases">
        <title>Genomic insights into the taxonomy and metabolism of the cyanobacterium Pannus brasiliensis CCIBt3594.</title>
        <authorList>
            <person name="Machado M."/>
            <person name="Botero N.B."/>
            <person name="Andreote A.P.D."/>
            <person name="Feitosa A.M.T."/>
            <person name="Popin R."/>
            <person name="Sivonen K."/>
            <person name="Fiore M.F."/>
        </authorList>
    </citation>
    <scope>NUCLEOTIDE SEQUENCE [LARGE SCALE GENOMIC DNA]</scope>
    <source>
        <strain evidence="2 3">CCIBt3594</strain>
    </source>
</reference>
<protein>
    <submittedName>
        <fullName evidence="2">Cadmium resistance transporter</fullName>
    </submittedName>
</protein>
<feature type="transmembrane region" description="Helical" evidence="1">
    <location>
        <begin position="150"/>
        <end position="172"/>
    </location>
</feature>
<keyword evidence="1" id="KW-1133">Transmembrane helix</keyword>
<dbReference type="AlphaFoldDB" id="A0AAW9QU12"/>
<keyword evidence="1" id="KW-0472">Membrane</keyword>
<name>A0AAW9QU12_9CHRO</name>
<feature type="transmembrane region" description="Helical" evidence="1">
    <location>
        <begin position="42"/>
        <end position="65"/>
    </location>
</feature>
<keyword evidence="1" id="KW-0812">Transmembrane</keyword>
<sequence length="231" mass="24683">MIEIITAISTGVAAFVATNLDDILILTILFTQSGKLFRRRQIVIGQYLGFSLLVLASLAGFFGSFLIPPEWIRYLGLVPVILGIVSFFKEEEEDGDPESVEVDLEAANRFPLGRWLDPRTFGVAALTVANGSDNIGIYVPLFASSTVTGLIVIVSVFLILVGVWCAIAYGLTNVPAVATVLTSQGSTFVPCVLIGLGVFIVKESIPFAFLALGVSYLWAIASGKKSESESA</sequence>
<evidence type="ECO:0000313" key="3">
    <source>
        <dbReference type="Proteomes" id="UP001328733"/>
    </source>
</evidence>
<dbReference type="Proteomes" id="UP001328733">
    <property type="component" value="Unassembled WGS sequence"/>
</dbReference>
<gene>
    <name evidence="2" type="ORF">V0288_11715</name>
</gene>
<comment type="caution">
    <text evidence="2">The sequence shown here is derived from an EMBL/GenBank/DDBJ whole genome shotgun (WGS) entry which is preliminary data.</text>
</comment>
<evidence type="ECO:0000256" key="1">
    <source>
        <dbReference type="SAM" id="Phobius"/>
    </source>
</evidence>
<dbReference type="RefSeq" id="WP_332865269.1">
    <property type="nucleotide sequence ID" value="NZ_JBAFSM010000019.1"/>
</dbReference>
<dbReference type="EMBL" id="JBAFSM010000019">
    <property type="protein sequence ID" value="MEG3437787.1"/>
    <property type="molecule type" value="Genomic_DNA"/>
</dbReference>
<organism evidence="2 3">
    <name type="scientific">Pannus brasiliensis CCIBt3594</name>
    <dbReference type="NCBI Taxonomy" id="1427578"/>
    <lineage>
        <taxon>Bacteria</taxon>
        <taxon>Bacillati</taxon>
        <taxon>Cyanobacteriota</taxon>
        <taxon>Cyanophyceae</taxon>
        <taxon>Oscillatoriophycideae</taxon>
        <taxon>Chroococcales</taxon>
        <taxon>Microcystaceae</taxon>
        <taxon>Pannus</taxon>
    </lineage>
</organism>
<accession>A0AAW9QU12</accession>
<dbReference type="InterPro" id="IPR004676">
    <property type="entry name" value="Cd-R_transporter"/>
</dbReference>
<feature type="transmembrane region" description="Helical" evidence="1">
    <location>
        <begin position="71"/>
        <end position="88"/>
    </location>
</feature>
<keyword evidence="3" id="KW-1185">Reference proteome</keyword>
<proteinExistence type="predicted"/>
<feature type="transmembrane region" description="Helical" evidence="1">
    <location>
        <begin position="6"/>
        <end position="30"/>
    </location>
</feature>
<dbReference type="Pfam" id="PF03596">
    <property type="entry name" value="Cad"/>
    <property type="match status" value="1"/>
</dbReference>
<evidence type="ECO:0000313" key="2">
    <source>
        <dbReference type="EMBL" id="MEG3437787.1"/>
    </source>
</evidence>
<feature type="transmembrane region" description="Helical" evidence="1">
    <location>
        <begin position="192"/>
        <end position="219"/>
    </location>
</feature>